<dbReference type="GO" id="GO:0005524">
    <property type="term" value="F:ATP binding"/>
    <property type="evidence" value="ECO:0007669"/>
    <property type="project" value="UniProtKB-KW"/>
</dbReference>
<evidence type="ECO:0000256" key="1">
    <source>
        <dbReference type="ARBA" id="ARBA00004496"/>
    </source>
</evidence>
<dbReference type="Proteomes" id="UP000001231">
    <property type="component" value="Chromosome"/>
</dbReference>
<evidence type="ECO:0000256" key="7">
    <source>
        <dbReference type="ARBA" id="ARBA00022741"/>
    </source>
</evidence>
<evidence type="ECO:0000256" key="10">
    <source>
        <dbReference type="ARBA" id="ARBA00032441"/>
    </source>
</evidence>
<dbReference type="AlphaFoldDB" id="C7R8S1"/>
<evidence type="ECO:0000256" key="8">
    <source>
        <dbReference type="ARBA" id="ARBA00022840"/>
    </source>
</evidence>
<sequence>MQNIRVDLSDESQTVLMGQKLAACIKAPMTIYFKGELGAGKTTLVRGILRGFGYQGATKSPTYTLVEPYELVDVTIYHFDLYRLSDPEELEFIGIREYQQPDSIMLIEWPDKGKGMIPKPDLVIELDYNDEGRRVNLSSEHTELMQKLAKSCDFMPKSG</sequence>
<keyword evidence="5" id="KW-0819">tRNA processing</keyword>
<keyword evidence="4" id="KW-0963">Cytoplasm</keyword>
<evidence type="ECO:0000256" key="2">
    <source>
        <dbReference type="ARBA" id="ARBA00007599"/>
    </source>
</evidence>
<dbReference type="NCBIfam" id="TIGR00150">
    <property type="entry name" value="T6A_YjeE"/>
    <property type="match status" value="1"/>
</dbReference>
<dbReference type="Gene3D" id="3.40.50.300">
    <property type="entry name" value="P-loop containing nucleotide triphosphate hydrolases"/>
    <property type="match status" value="1"/>
</dbReference>
<evidence type="ECO:0000256" key="9">
    <source>
        <dbReference type="ARBA" id="ARBA00022842"/>
    </source>
</evidence>
<name>C7R8S1_KANKD</name>
<gene>
    <name evidence="11" type="ordered locus">Kkor_0514</name>
</gene>
<evidence type="ECO:0000256" key="4">
    <source>
        <dbReference type="ARBA" id="ARBA00022490"/>
    </source>
</evidence>
<dbReference type="SUPFAM" id="SSF52540">
    <property type="entry name" value="P-loop containing nucleoside triphosphate hydrolases"/>
    <property type="match status" value="1"/>
</dbReference>
<dbReference type="eggNOG" id="COG0802">
    <property type="taxonomic scope" value="Bacteria"/>
</dbReference>
<dbReference type="PANTHER" id="PTHR33540:SF2">
    <property type="entry name" value="TRNA THREONYLCARBAMOYLADENOSINE BIOSYNTHESIS PROTEIN TSAE"/>
    <property type="match status" value="1"/>
</dbReference>
<comment type="similarity">
    <text evidence="2">Belongs to the TsaE family.</text>
</comment>
<dbReference type="InterPro" id="IPR003442">
    <property type="entry name" value="T6A_TsaE"/>
</dbReference>
<dbReference type="EMBL" id="CP001707">
    <property type="protein sequence ID" value="ACV25934.1"/>
    <property type="molecule type" value="Genomic_DNA"/>
</dbReference>
<dbReference type="RefSeq" id="WP_012800448.1">
    <property type="nucleotide sequence ID" value="NC_013166.1"/>
</dbReference>
<dbReference type="OrthoDB" id="9800307at2"/>
<dbReference type="FunCoup" id="C7R8S1">
    <property type="interactions" value="281"/>
</dbReference>
<proteinExistence type="inferred from homology"/>
<dbReference type="HOGENOM" id="CLU_087829_2_2_6"/>
<evidence type="ECO:0000256" key="3">
    <source>
        <dbReference type="ARBA" id="ARBA00019010"/>
    </source>
</evidence>
<dbReference type="STRING" id="523791.Kkor_0514"/>
<keyword evidence="12" id="KW-1185">Reference proteome</keyword>
<reference evidence="11 12" key="1">
    <citation type="journal article" date="2009" name="Stand. Genomic Sci.">
        <title>Complete genome sequence of Kangiella koreensis type strain (SW-125).</title>
        <authorList>
            <person name="Han C."/>
            <person name="Sikorski J."/>
            <person name="Lapidus A."/>
            <person name="Nolan M."/>
            <person name="Glavina Del Rio T."/>
            <person name="Tice H."/>
            <person name="Cheng J.F."/>
            <person name="Lucas S."/>
            <person name="Chen F."/>
            <person name="Copeland A."/>
            <person name="Ivanova N."/>
            <person name="Mavromatis K."/>
            <person name="Ovchinnikova G."/>
            <person name="Pati A."/>
            <person name="Bruce D."/>
            <person name="Goodwin L."/>
            <person name="Pitluck S."/>
            <person name="Chen A."/>
            <person name="Palaniappan K."/>
            <person name="Land M."/>
            <person name="Hauser L."/>
            <person name="Chang Y.J."/>
            <person name="Jeffries C.D."/>
            <person name="Chain P."/>
            <person name="Saunders E."/>
            <person name="Brettin T."/>
            <person name="Goker M."/>
            <person name="Tindall B.J."/>
            <person name="Bristow J."/>
            <person name="Eisen J.A."/>
            <person name="Markowitz V."/>
            <person name="Hugenholtz P."/>
            <person name="Kyrpides N.C."/>
            <person name="Klenk H.P."/>
            <person name="Detter J.C."/>
        </authorList>
    </citation>
    <scope>NUCLEOTIDE SEQUENCE [LARGE SCALE GENOMIC DNA]</scope>
    <source>
        <strain evidence="12">DSM 16069 / KCTC 12182 / SW-125</strain>
    </source>
</reference>
<evidence type="ECO:0000256" key="6">
    <source>
        <dbReference type="ARBA" id="ARBA00022723"/>
    </source>
</evidence>
<keyword evidence="7" id="KW-0547">Nucleotide-binding</keyword>
<accession>C7R8S1</accession>
<dbReference type="Pfam" id="PF02367">
    <property type="entry name" value="TsaE"/>
    <property type="match status" value="1"/>
</dbReference>
<dbReference type="InParanoid" id="C7R8S1"/>
<organism evidence="11 12">
    <name type="scientific">Kangiella koreensis (strain DSM 16069 / JCM 12317 / KCTC 12182 / SW-125)</name>
    <dbReference type="NCBI Taxonomy" id="523791"/>
    <lineage>
        <taxon>Bacteria</taxon>
        <taxon>Pseudomonadati</taxon>
        <taxon>Pseudomonadota</taxon>
        <taxon>Gammaproteobacteria</taxon>
        <taxon>Kangiellales</taxon>
        <taxon>Kangiellaceae</taxon>
        <taxon>Kangiella</taxon>
    </lineage>
</organism>
<evidence type="ECO:0000313" key="11">
    <source>
        <dbReference type="EMBL" id="ACV25934.1"/>
    </source>
</evidence>
<dbReference type="PANTHER" id="PTHR33540">
    <property type="entry name" value="TRNA THREONYLCARBAMOYLADENOSINE BIOSYNTHESIS PROTEIN TSAE"/>
    <property type="match status" value="1"/>
</dbReference>
<keyword evidence="9" id="KW-0460">Magnesium</keyword>
<dbReference type="GO" id="GO:0005737">
    <property type="term" value="C:cytoplasm"/>
    <property type="evidence" value="ECO:0007669"/>
    <property type="project" value="UniProtKB-SubCell"/>
</dbReference>
<dbReference type="KEGG" id="kko:Kkor_0514"/>
<protein>
    <recommendedName>
        <fullName evidence="3">tRNA threonylcarbamoyladenosine biosynthesis protein TsaE</fullName>
    </recommendedName>
    <alternativeName>
        <fullName evidence="10">t(6)A37 threonylcarbamoyladenosine biosynthesis protein TsaE</fullName>
    </alternativeName>
</protein>
<dbReference type="InterPro" id="IPR027417">
    <property type="entry name" value="P-loop_NTPase"/>
</dbReference>
<evidence type="ECO:0000256" key="5">
    <source>
        <dbReference type="ARBA" id="ARBA00022694"/>
    </source>
</evidence>
<comment type="subcellular location">
    <subcellularLocation>
        <location evidence="1">Cytoplasm</location>
    </subcellularLocation>
</comment>
<keyword evidence="6" id="KW-0479">Metal-binding</keyword>
<dbReference type="GO" id="GO:0002949">
    <property type="term" value="P:tRNA threonylcarbamoyladenosine modification"/>
    <property type="evidence" value="ECO:0007669"/>
    <property type="project" value="InterPro"/>
</dbReference>
<dbReference type="GO" id="GO:0046872">
    <property type="term" value="F:metal ion binding"/>
    <property type="evidence" value="ECO:0007669"/>
    <property type="project" value="UniProtKB-KW"/>
</dbReference>
<keyword evidence="8" id="KW-0067">ATP-binding</keyword>
<evidence type="ECO:0000313" key="12">
    <source>
        <dbReference type="Proteomes" id="UP000001231"/>
    </source>
</evidence>